<dbReference type="InterPro" id="IPR008538">
    <property type="entry name" value="Uma2"/>
</dbReference>
<dbReference type="PANTHER" id="PTHR35400:SF3">
    <property type="entry name" value="SLL1072 PROTEIN"/>
    <property type="match status" value="1"/>
</dbReference>
<sequence length="207" mass="23651">MTVVENDRIDMADERTANGAHDVRDDRDLDMMFDWVDKMPVPEGFKVEIVEGHIFMSPQREIHWEIIRRIVRALEDRYGMGVRVLSDVRIDFPGKLNGFAPDVAKVRPGAERDKKGRWSYKDLEFVAEVISRDTALNDYGPKLAAYATAGVPVYLVADPYTGRCIVYTDPKQNGEYDTRLPVDFGEPVDLKETPVDLVLQTDEFPRD</sequence>
<organism evidence="2 3">
    <name type="scientific">Streptomyces alkaliterrae</name>
    <dbReference type="NCBI Taxonomy" id="2213162"/>
    <lineage>
        <taxon>Bacteria</taxon>
        <taxon>Bacillati</taxon>
        <taxon>Actinomycetota</taxon>
        <taxon>Actinomycetes</taxon>
        <taxon>Kitasatosporales</taxon>
        <taxon>Streptomycetaceae</taxon>
        <taxon>Streptomyces</taxon>
    </lineage>
</organism>
<comment type="caution">
    <text evidence="2">The sequence shown here is derived from an EMBL/GenBank/DDBJ whole genome shotgun (WGS) entry which is preliminary data.</text>
</comment>
<dbReference type="SUPFAM" id="SSF52980">
    <property type="entry name" value="Restriction endonuclease-like"/>
    <property type="match status" value="1"/>
</dbReference>
<dbReference type="InterPro" id="IPR011335">
    <property type="entry name" value="Restrct_endonuc-II-like"/>
</dbReference>
<evidence type="ECO:0000313" key="3">
    <source>
        <dbReference type="Proteomes" id="UP000525686"/>
    </source>
</evidence>
<dbReference type="RefSeq" id="WP_181354075.1">
    <property type="nucleotide sequence ID" value="NZ_JABJWZ010000064.1"/>
</dbReference>
<dbReference type="CDD" id="cd06260">
    <property type="entry name" value="DUF820-like"/>
    <property type="match status" value="1"/>
</dbReference>
<accession>A0A7W3ZMN0</accession>
<dbReference type="Gene3D" id="3.90.1570.10">
    <property type="entry name" value="tt1808, chain A"/>
    <property type="match status" value="1"/>
</dbReference>
<dbReference type="PANTHER" id="PTHR35400">
    <property type="entry name" value="SLR1083 PROTEIN"/>
    <property type="match status" value="1"/>
</dbReference>
<reference evidence="3" key="1">
    <citation type="submission" date="2020-05" db="EMBL/GenBank/DDBJ databases">
        <title>Classification of alakaliphilic streptomycetes isolated from an alkaline soil next to Lonar Crater, India and a proposal for the recognition of Streptomyces alkaliterrae sp. nov.</title>
        <authorList>
            <person name="Golinska P."/>
        </authorList>
    </citation>
    <scope>NUCLEOTIDE SEQUENCE [LARGE SCALE GENOMIC DNA]</scope>
    <source>
        <strain evidence="3">OF3</strain>
    </source>
</reference>
<dbReference type="Pfam" id="PF05685">
    <property type="entry name" value="Uma2"/>
    <property type="match status" value="1"/>
</dbReference>
<dbReference type="EMBL" id="JABJWZ010000064">
    <property type="protein sequence ID" value="MBB1253675.1"/>
    <property type="molecule type" value="Genomic_DNA"/>
</dbReference>
<keyword evidence="2" id="KW-0540">Nuclease</keyword>
<evidence type="ECO:0000259" key="1">
    <source>
        <dbReference type="Pfam" id="PF05685"/>
    </source>
</evidence>
<dbReference type="Proteomes" id="UP000525686">
    <property type="component" value="Unassembled WGS sequence"/>
</dbReference>
<keyword evidence="2" id="KW-0255">Endonuclease</keyword>
<dbReference type="AlphaFoldDB" id="A0A7W3ZMN0"/>
<feature type="domain" description="Putative restriction endonuclease" evidence="1">
    <location>
        <begin position="38"/>
        <end position="198"/>
    </location>
</feature>
<evidence type="ECO:0000313" key="2">
    <source>
        <dbReference type="EMBL" id="MBB1253675.1"/>
    </source>
</evidence>
<proteinExistence type="predicted"/>
<gene>
    <name evidence="2" type="ORF">H3146_09885</name>
</gene>
<keyword evidence="2" id="KW-0378">Hydrolase</keyword>
<dbReference type="GO" id="GO:0004519">
    <property type="term" value="F:endonuclease activity"/>
    <property type="evidence" value="ECO:0007669"/>
    <property type="project" value="UniProtKB-KW"/>
</dbReference>
<name>A0A7W3ZMN0_9ACTN</name>
<protein>
    <submittedName>
        <fullName evidence="2">Uma2 family endonuclease</fullName>
    </submittedName>
</protein>
<dbReference type="InterPro" id="IPR012296">
    <property type="entry name" value="Nuclease_put_TT1808"/>
</dbReference>